<evidence type="ECO:0000313" key="1">
    <source>
        <dbReference type="EMBL" id="VDL79179.1"/>
    </source>
</evidence>
<proteinExistence type="predicted"/>
<evidence type="ECO:0000313" key="2">
    <source>
        <dbReference type="Proteomes" id="UP000271162"/>
    </source>
</evidence>
<dbReference type="Proteomes" id="UP000271162">
    <property type="component" value="Unassembled WGS sequence"/>
</dbReference>
<reference evidence="1 2" key="2">
    <citation type="submission" date="2018-11" db="EMBL/GenBank/DDBJ databases">
        <authorList>
            <consortium name="Pathogen Informatics"/>
        </authorList>
    </citation>
    <scope>NUCLEOTIDE SEQUENCE [LARGE SCALE GENOMIC DNA]</scope>
</reference>
<protein>
    <submittedName>
        <fullName evidence="1 3">Uncharacterized protein</fullName>
    </submittedName>
</protein>
<dbReference type="AlphaFoldDB" id="A0A0N4YFP1"/>
<organism evidence="3">
    <name type="scientific">Nippostrongylus brasiliensis</name>
    <name type="common">Rat hookworm</name>
    <dbReference type="NCBI Taxonomy" id="27835"/>
    <lineage>
        <taxon>Eukaryota</taxon>
        <taxon>Metazoa</taxon>
        <taxon>Ecdysozoa</taxon>
        <taxon>Nematoda</taxon>
        <taxon>Chromadorea</taxon>
        <taxon>Rhabditida</taxon>
        <taxon>Rhabditina</taxon>
        <taxon>Rhabditomorpha</taxon>
        <taxon>Strongyloidea</taxon>
        <taxon>Heligmosomidae</taxon>
        <taxon>Nippostrongylus</taxon>
    </lineage>
</organism>
<sequence length="153" mass="17016">MTCARKISHLSPVVSLIIDLLERAPVTSLFVPVAWHGTRVGPARSDNTKSIESIVQTFDEEVRSAQRWATWCSSGIQSVVALVQRSSRNRIYMSAPPDLRQLGPCDCVSDLRLPTKLGAPYAVSRQDETSHSEHPPLYTSLRDANRMFILLNA</sequence>
<gene>
    <name evidence="1" type="ORF">NBR_LOCUS15585</name>
</gene>
<reference evidence="3" key="1">
    <citation type="submission" date="2017-02" db="UniProtKB">
        <authorList>
            <consortium name="WormBaseParasite"/>
        </authorList>
    </citation>
    <scope>IDENTIFICATION</scope>
</reference>
<dbReference type="EMBL" id="UYSL01021800">
    <property type="protein sequence ID" value="VDL79179.1"/>
    <property type="molecule type" value="Genomic_DNA"/>
</dbReference>
<keyword evidence="2" id="KW-1185">Reference proteome</keyword>
<name>A0A0N4YFP1_NIPBR</name>
<dbReference type="WBParaSite" id="NBR_0001558401-mRNA-1">
    <property type="protein sequence ID" value="NBR_0001558401-mRNA-1"/>
    <property type="gene ID" value="NBR_0001558401"/>
</dbReference>
<accession>A0A0N4YFP1</accession>
<evidence type="ECO:0000313" key="3">
    <source>
        <dbReference type="WBParaSite" id="NBR_0001558401-mRNA-1"/>
    </source>
</evidence>